<protein>
    <submittedName>
        <fullName evidence="3">Uncharacterized protein</fullName>
    </submittedName>
</protein>
<keyword evidence="2" id="KW-0067">ATP-binding</keyword>
<evidence type="ECO:0000256" key="1">
    <source>
        <dbReference type="ARBA" id="ARBA00022741"/>
    </source>
</evidence>
<dbReference type="Proteomes" id="UP000270094">
    <property type="component" value="Unassembled WGS sequence"/>
</dbReference>
<keyword evidence="4" id="KW-1185">Reference proteome</keyword>
<proteinExistence type="predicted"/>
<sequence length="125" mass="13821">MEKQNEHFAPRSWSISPGRLVSGSVHRSVAATASAKRRERCQTLSLDSGIDYRRIGGGDSDSYFVQSPECDANKQCDRIFKQLIAQETDTVRSKTLNILGRNLVVEKCCGGVADIDFADVGLCYF</sequence>
<dbReference type="GO" id="GO:0005524">
    <property type="term" value="F:ATP binding"/>
    <property type="evidence" value="ECO:0007669"/>
    <property type="project" value="UniProtKB-KW"/>
</dbReference>
<accession>A0A3P7LQL0</accession>
<organism evidence="3 4">
    <name type="scientific">Strongylus vulgaris</name>
    <name type="common">Blood worm</name>
    <dbReference type="NCBI Taxonomy" id="40348"/>
    <lineage>
        <taxon>Eukaryota</taxon>
        <taxon>Metazoa</taxon>
        <taxon>Ecdysozoa</taxon>
        <taxon>Nematoda</taxon>
        <taxon>Chromadorea</taxon>
        <taxon>Rhabditida</taxon>
        <taxon>Rhabditina</taxon>
        <taxon>Rhabditomorpha</taxon>
        <taxon>Strongyloidea</taxon>
        <taxon>Strongylidae</taxon>
        <taxon>Strongylus</taxon>
    </lineage>
</organism>
<dbReference type="EMBL" id="UYYB01112846">
    <property type="protein sequence ID" value="VDM81422.1"/>
    <property type="molecule type" value="Genomic_DNA"/>
</dbReference>
<evidence type="ECO:0000313" key="4">
    <source>
        <dbReference type="Proteomes" id="UP000270094"/>
    </source>
</evidence>
<gene>
    <name evidence="3" type="ORF">SVUK_LOCUS16420</name>
</gene>
<dbReference type="GO" id="GO:0005739">
    <property type="term" value="C:mitochondrion"/>
    <property type="evidence" value="ECO:0007669"/>
    <property type="project" value="TreeGrafter"/>
</dbReference>
<reference evidence="3 4" key="1">
    <citation type="submission" date="2018-11" db="EMBL/GenBank/DDBJ databases">
        <authorList>
            <consortium name="Pathogen Informatics"/>
        </authorList>
    </citation>
    <scope>NUCLEOTIDE SEQUENCE [LARGE SCALE GENOMIC DNA]</scope>
</reference>
<dbReference type="PANTHER" id="PTHR12169">
    <property type="entry name" value="ATPASE N2B"/>
    <property type="match status" value="1"/>
</dbReference>
<dbReference type="InterPro" id="IPR005654">
    <property type="entry name" value="ATPase_AFG1-like"/>
</dbReference>
<keyword evidence="1" id="KW-0547">Nucleotide-binding</keyword>
<dbReference type="GO" id="GO:0016887">
    <property type="term" value="F:ATP hydrolysis activity"/>
    <property type="evidence" value="ECO:0007669"/>
    <property type="project" value="InterPro"/>
</dbReference>
<dbReference type="Pfam" id="PF03969">
    <property type="entry name" value="AFG1_ATPase"/>
    <property type="match status" value="1"/>
</dbReference>
<dbReference type="PANTHER" id="PTHR12169:SF6">
    <property type="entry name" value="AFG1-LIKE ATPASE"/>
    <property type="match status" value="1"/>
</dbReference>
<evidence type="ECO:0000313" key="3">
    <source>
        <dbReference type="EMBL" id="VDM81422.1"/>
    </source>
</evidence>
<dbReference type="OrthoDB" id="548867at2759"/>
<name>A0A3P7LQL0_STRVU</name>
<evidence type="ECO:0000256" key="2">
    <source>
        <dbReference type="ARBA" id="ARBA00022840"/>
    </source>
</evidence>
<dbReference type="AlphaFoldDB" id="A0A3P7LQL0"/>